<name>A0ABM9BMB5_9BACL</name>
<reference evidence="1" key="1">
    <citation type="submission" date="2021-12" db="EMBL/GenBank/DDBJ databases">
        <authorList>
            <person name="Criscuolo A."/>
        </authorList>
    </citation>
    <scope>NUCLEOTIDE SEQUENCE</scope>
    <source>
        <strain evidence="1">CIP111894</strain>
    </source>
</reference>
<evidence type="ECO:0000313" key="1">
    <source>
        <dbReference type="EMBL" id="CAH1059226.1"/>
    </source>
</evidence>
<sequence>MNQEIIIRIYERLSQTYPTFAETENEWESNTLFFSLELY</sequence>
<protein>
    <submittedName>
        <fullName evidence="1">Uncharacterized protein</fullName>
    </submittedName>
</protein>
<evidence type="ECO:0000313" key="2">
    <source>
        <dbReference type="Proteomes" id="UP000838749"/>
    </source>
</evidence>
<keyword evidence="2" id="KW-1185">Reference proteome</keyword>
<proteinExistence type="predicted"/>
<gene>
    <name evidence="1" type="ORF">PAECIP111894_05432</name>
</gene>
<organism evidence="1 2">
    <name type="scientific">Paenibacillus pseudetheri</name>
    <dbReference type="NCBI Taxonomy" id="2897682"/>
    <lineage>
        <taxon>Bacteria</taxon>
        <taxon>Bacillati</taxon>
        <taxon>Bacillota</taxon>
        <taxon>Bacilli</taxon>
        <taxon>Bacillales</taxon>
        <taxon>Paenibacillaceae</taxon>
        <taxon>Paenibacillus</taxon>
    </lineage>
</organism>
<accession>A0ABM9BMB5</accession>
<dbReference type="EMBL" id="CAKMAB010000049">
    <property type="protein sequence ID" value="CAH1059226.1"/>
    <property type="molecule type" value="Genomic_DNA"/>
</dbReference>
<dbReference type="Proteomes" id="UP000838749">
    <property type="component" value="Unassembled WGS sequence"/>
</dbReference>
<comment type="caution">
    <text evidence="1">The sequence shown here is derived from an EMBL/GenBank/DDBJ whole genome shotgun (WGS) entry which is preliminary data.</text>
</comment>